<evidence type="ECO:0000256" key="8">
    <source>
        <dbReference type="PIRSR" id="PIRSR602481-2"/>
    </source>
</evidence>
<feature type="binding site" evidence="8">
    <location>
        <position position="110"/>
    </location>
    <ligand>
        <name>Fe cation</name>
        <dbReference type="ChEBI" id="CHEBI:24875"/>
    </ligand>
</feature>
<dbReference type="GO" id="GO:0000976">
    <property type="term" value="F:transcription cis-regulatory region binding"/>
    <property type="evidence" value="ECO:0007669"/>
    <property type="project" value="TreeGrafter"/>
</dbReference>
<protein>
    <submittedName>
        <fullName evidence="9">Ferric uptake regulator, Fur family</fullName>
    </submittedName>
</protein>
<dbReference type="HOGENOM" id="CLU_096072_5_1_0"/>
<evidence type="ECO:0000256" key="4">
    <source>
        <dbReference type="ARBA" id="ARBA00023015"/>
    </source>
</evidence>
<name>F2NM69_MARHT</name>
<dbReference type="Pfam" id="PF01475">
    <property type="entry name" value="FUR"/>
    <property type="match status" value="1"/>
</dbReference>
<evidence type="ECO:0000256" key="7">
    <source>
        <dbReference type="PIRSR" id="PIRSR602481-1"/>
    </source>
</evidence>
<dbReference type="InterPro" id="IPR002481">
    <property type="entry name" value="FUR"/>
</dbReference>
<dbReference type="STRING" id="869210.Marky_0789"/>
<accession>F2NM69</accession>
<proteinExistence type="inferred from homology"/>
<dbReference type="OrthoDB" id="8659436at2"/>
<dbReference type="Proteomes" id="UP000007030">
    <property type="component" value="Chromosome"/>
</dbReference>
<dbReference type="SUPFAM" id="SSF46785">
    <property type="entry name" value="Winged helix' DNA-binding domain"/>
    <property type="match status" value="1"/>
</dbReference>
<organism evidence="9 10">
    <name type="scientific">Marinithermus hydrothermalis (strain DSM 14884 / JCM 11576 / T1)</name>
    <dbReference type="NCBI Taxonomy" id="869210"/>
    <lineage>
        <taxon>Bacteria</taxon>
        <taxon>Thermotogati</taxon>
        <taxon>Deinococcota</taxon>
        <taxon>Deinococci</taxon>
        <taxon>Thermales</taxon>
        <taxon>Thermaceae</taxon>
        <taxon>Marinithermus</taxon>
    </lineage>
</organism>
<comment type="cofactor">
    <cofactor evidence="7">
        <name>Zn(2+)</name>
        <dbReference type="ChEBI" id="CHEBI:29105"/>
    </cofactor>
    <text evidence="7">Binds 1 zinc ion per subunit.</text>
</comment>
<keyword evidence="5" id="KW-0238">DNA-binding</keyword>
<feature type="binding site" evidence="7">
    <location>
        <position position="84"/>
    </location>
    <ligand>
        <name>Zn(2+)</name>
        <dbReference type="ChEBI" id="CHEBI:29105"/>
    </ligand>
</feature>
<dbReference type="GO" id="GO:0003700">
    <property type="term" value="F:DNA-binding transcription factor activity"/>
    <property type="evidence" value="ECO:0007669"/>
    <property type="project" value="InterPro"/>
</dbReference>
<evidence type="ECO:0000313" key="9">
    <source>
        <dbReference type="EMBL" id="AEB11539.1"/>
    </source>
</evidence>
<evidence type="ECO:0000256" key="1">
    <source>
        <dbReference type="ARBA" id="ARBA00007957"/>
    </source>
</evidence>
<sequence>MGRDTLQRRAIRNAFLKANRPLSPQEVLESARAEAPRLGIATVYRTIKHLREEGWLTVVELPGESPRYEIAGKHHHHHFHCRTCGRVYELEGCPVNMHKLAPSGFRPEGHELVLYGVCAECDR</sequence>
<evidence type="ECO:0000256" key="6">
    <source>
        <dbReference type="ARBA" id="ARBA00023163"/>
    </source>
</evidence>
<keyword evidence="2" id="KW-0678">Repressor</keyword>
<dbReference type="eggNOG" id="COG0735">
    <property type="taxonomic scope" value="Bacteria"/>
</dbReference>
<dbReference type="EMBL" id="CP002630">
    <property type="protein sequence ID" value="AEB11539.1"/>
    <property type="molecule type" value="Genomic_DNA"/>
</dbReference>
<dbReference type="RefSeq" id="WP_013703591.1">
    <property type="nucleotide sequence ID" value="NC_015387.1"/>
</dbReference>
<keyword evidence="7" id="KW-0479">Metal-binding</keyword>
<feature type="binding site" evidence="7">
    <location>
        <position position="81"/>
    </location>
    <ligand>
        <name>Zn(2+)</name>
        <dbReference type="ChEBI" id="CHEBI:29105"/>
    </ligand>
</feature>
<dbReference type="GO" id="GO:0008270">
    <property type="term" value="F:zinc ion binding"/>
    <property type="evidence" value="ECO:0007669"/>
    <property type="project" value="TreeGrafter"/>
</dbReference>
<feature type="binding site" evidence="7">
    <location>
        <position position="121"/>
    </location>
    <ligand>
        <name>Zn(2+)</name>
        <dbReference type="ChEBI" id="CHEBI:29105"/>
    </ligand>
</feature>
<reference evidence="9 10" key="1">
    <citation type="journal article" date="2012" name="Stand. Genomic Sci.">
        <title>Complete genome sequence of the aerobic, heterotroph Marinithermus hydrothermalis type strain (T1(T)) from a deep-sea hydrothermal vent chimney.</title>
        <authorList>
            <person name="Copeland A."/>
            <person name="Gu W."/>
            <person name="Yasawong M."/>
            <person name="Lapidus A."/>
            <person name="Lucas S."/>
            <person name="Deshpande S."/>
            <person name="Pagani I."/>
            <person name="Tapia R."/>
            <person name="Cheng J.F."/>
            <person name="Goodwin L.A."/>
            <person name="Pitluck S."/>
            <person name="Liolios K."/>
            <person name="Ivanova N."/>
            <person name="Mavromatis K."/>
            <person name="Mikhailova N."/>
            <person name="Pati A."/>
            <person name="Chen A."/>
            <person name="Palaniappan K."/>
            <person name="Land M."/>
            <person name="Pan C."/>
            <person name="Brambilla E.M."/>
            <person name="Rohde M."/>
            <person name="Tindall B.J."/>
            <person name="Sikorski J."/>
            <person name="Goker M."/>
            <person name="Detter J.C."/>
            <person name="Bristow J."/>
            <person name="Eisen J.A."/>
            <person name="Markowitz V."/>
            <person name="Hugenholtz P."/>
            <person name="Kyrpides N.C."/>
            <person name="Klenk H.P."/>
            <person name="Woyke T."/>
        </authorList>
    </citation>
    <scope>NUCLEOTIDE SEQUENCE [LARGE SCALE GENOMIC DNA]</scope>
    <source>
        <strain evidence="10">DSM 14884 / JCM 11576 / T1</strain>
    </source>
</reference>
<dbReference type="Gene3D" id="3.30.1490.190">
    <property type="match status" value="1"/>
</dbReference>
<dbReference type="KEGG" id="mhd:Marky_0789"/>
<dbReference type="CDD" id="cd07153">
    <property type="entry name" value="Fur_like"/>
    <property type="match status" value="1"/>
</dbReference>
<keyword evidence="10" id="KW-1185">Reference proteome</keyword>
<feature type="binding site" evidence="7">
    <location>
        <position position="118"/>
    </location>
    <ligand>
        <name>Zn(2+)</name>
        <dbReference type="ChEBI" id="CHEBI:29105"/>
    </ligand>
</feature>
<dbReference type="GO" id="GO:0045892">
    <property type="term" value="P:negative regulation of DNA-templated transcription"/>
    <property type="evidence" value="ECO:0007669"/>
    <property type="project" value="TreeGrafter"/>
</dbReference>
<dbReference type="AlphaFoldDB" id="F2NM69"/>
<dbReference type="InterPro" id="IPR036390">
    <property type="entry name" value="WH_DNA-bd_sf"/>
</dbReference>
<dbReference type="PANTHER" id="PTHR33202:SF22">
    <property type="entry name" value="HYDROGEN PEROXIDE SENSITIVE REPRESSOR"/>
    <property type="match status" value="1"/>
</dbReference>
<comment type="similarity">
    <text evidence="1">Belongs to the Fur family.</text>
</comment>
<keyword evidence="4" id="KW-0805">Transcription regulation</keyword>
<dbReference type="GO" id="GO:1900376">
    <property type="term" value="P:regulation of secondary metabolite biosynthetic process"/>
    <property type="evidence" value="ECO:0007669"/>
    <property type="project" value="TreeGrafter"/>
</dbReference>
<keyword evidence="6" id="KW-0804">Transcription</keyword>
<dbReference type="PANTHER" id="PTHR33202">
    <property type="entry name" value="ZINC UPTAKE REGULATION PROTEIN"/>
    <property type="match status" value="1"/>
</dbReference>
<keyword evidence="3 7" id="KW-0862">Zinc</keyword>
<evidence type="ECO:0000256" key="5">
    <source>
        <dbReference type="ARBA" id="ARBA00023125"/>
    </source>
</evidence>
<feature type="binding site" evidence="8">
    <location>
        <position position="75"/>
    </location>
    <ligand>
        <name>Fe cation</name>
        <dbReference type="ChEBI" id="CHEBI:24875"/>
    </ligand>
</feature>
<evidence type="ECO:0000256" key="2">
    <source>
        <dbReference type="ARBA" id="ARBA00022491"/>
    </source>
</evidence>
<dbReference type="Gene3D" id="1.10.10.10">
    <property type="entry name" value="Winged helix-like DNA-binding domain superfamily/Winged helix DNA-binding domain"/>
    <property type="match status" value="1"/>
</dbReference>
<dbReference type="InterPro" id="IPR043135">
    <property type="entry name" value="Fur_C"/>
</dbReference>
<gene>
    <name evidence="9" type="ordered locus">Marky_0789</name>
</gene>
<evidence type="ECO:0000256" key="3">
    <source>
        <dbReference type="ARBA" id="ARBA00022833"/>
    </source>
</evidence>
<comment type="cofactor">
    <cofactor evidence="8">
        <name>Mn(2+)</name>
        <dbReference type="ChEBI" id="CHEBI:29035"/>
    </cofactor>
    <cofactor evidence="8">
        <name>Fe(2+)</name>
        <dbReference type="ChEBI" id="CHEBI:29033"/>
    </cofactor>
    <text evidence="8">Binds 1 Mn(2+) or Fe(2+) ion per subunit.</text>
</comment>
<dbReference type="InterPro" id="IPR036388">
    <property type="entry name" value="WH-like_DNA-bd_sf"/>
</dbReference>
<keyword evidence="8" id="KW-0408">Iron</keyword>
<evidence type="ECO:0000313" key="10">
    <source>
        <dbReference type="Proteomes" id="UP000007030"/>
    </source>
</evidence>